<feature type="compositionally biased region" description="Basic residues" evidence="4">
    <location>
        <begin position="146"/>
        <end position="156"/>
    </location>
</feature>
<feature type="region of interest" description="Disordered" evidence="4">
    <location>
        <begin position="187"/>
        <end position="224"/>
    </location>
</feature>
<dbReference type="PANTHER" id="PTHR10980">
    <property type="entry name" value="RHO GDP-DISSOCIATION INHIBITOR"/>
    <property type="match status" value="1"/>
</dbReference>
<dbReference type="Proteomes" id="UP001327560">
    <property type="component" value="Chromosome 4"/>
</dbReference>
<dbReference type="PANTHER" id="PTHR10980:SF61">
    <property type="entry name" value="OS01G0913600 PROTEIN"/>
    <property type="match status" value="1"/>
</dbReference>
<dbReference type="AlphaFoldDB" id="A0AAQ3KDE3"/>
<dbReference type="InterPro" id="IPR014756">
    <property type="entry name" value="Ig_E-set"/>
</dbReference>
<gene>
    <name evidence="5" type="ORF">Cni_G13133</name>
</gene>
<proteinExistence type="inferred from homology"/>
<reference evidence="5 6" key="1">
    <citation type="submission" date="2023-10" db="EMBL/GenBank/DDBJ databases">
        <title>Chromosome-scale genome assembly provides insights into flower coloration mechanisms of Canna indica.</title>
        <authorList>
            <person name="Li C."/>
        </authorList>
    </citation>
    <scope>NUCLEOTIDE SEQUENCE [LARGE SCALE GENOMIC DNA]</scope>
    <source>
        <tissue evidence="5">Flower</tissue>
    </source>
</reference>
<protein>
    <submittedName>
        <fullName evidence="5">Rho GDP-dissociation inhibitor 1-like</fullName>
    </submittedName>
</protein>
<dbReference type="GO" id="GO:0016020">
    <property type="term" value="C:membrane"/>
    <property type="evidence" value="ECO:0007669"/>
    <property type="project" value="TreeGrafter"/>
</dbReference>
<keyword evidence="6" id="KW-1185">Reference proteome</keyword>
<name>A0AAQ3KDE3_9LILI</name>
<sequence length="403" mass="46536">MFLRKSDAMRGYKIPAFGSWNLCEEKAMKDDGLLKAHFFLGDGEDLFKVLSSYNHQPQFDKKRREEKNKKLHYYYYEEKLRKSSRAVDEDLYKIPPDQLPQIPKKGAKLKSGVRPGDDLFFLPSYLSYLPHLLCNKNNNKQATTRQTKKKKKRRSSTRSTDEDSVLGSFLLPRSLFNVRRAIDMEKDEHKNEEECGGQQPSEPSSDVEEKVEGGEEEDDDEKRAVVLGPQIGLKEQLEMDKDDESLRKWKEQLLGSIDLNEVGETLEPDVKFQELSILSPERADLVLPIPFVPDSKGFAFALKDGSRYRLKFCFTVSNNIVSGLRYTNTVWKTGVKVESNKVMLGTFSPQKEPYTYELEEETTPSGYFARGSYSARTKFVDDDGKCYLDMTYYFEIRKDWPTA</sequence>
<keyword evidence="3" id="KW-0963">Cytoplasm</keyword>
<feature type="region of interest" description="Disordered" evidence="4">
    <location>
        <begin position="137"/>
        <end position="164"/>
    </location>
</feature>
<evidence type="ECO:0000256" key="4">
    <source>
        <dbReference type="SAM" id="MobiDB-lite"/>
    </source>
</evidence>
<evidence type="ECO:0000256" key="3">
    <source>
        <dbReference type="ARBA" id="ARBA00022490"/>
    </source>
</evidence>
<dbReference type="Pfam" id="PF02115">
    <property type="entry name" value="Rho_GDI"/>
    <property type="match status" value="1"/>
</dbReference>
<dbReference type="GO" id="GO:0005094">
    <property type="term" value="F:Rho GDP-dissociation inhibitor activity"/>
    <property type="evidence" value="ECO:0007669"/>
    <property type="project" value="InterPro"/>
</dbReference>
<comment type="subcellular location">
    <subcellularLocation>
        <location evidence="1">Cytoplasm</location>
    </subcellularLocation>
</comment>
<dbReference type="InterPro" id="IPR000406">
    <property type="entry name" value="Rho_GDI"/>
</dbReference>
<evidence type="ECO:0000256" key="2">
    <source>
        <dbReference type="ARBA" id="ARBA00009758"/>
    </source>
</evidence>
<comment type="similarity">
    <text evidence="2">Belongs to the Rho GDI family.</text>
</comment>
<evidence type="ECO:0000313" key="5">
    <source>
        <dbReference type="EMBL" id="WOL04412.1"/>
    </source>
</evidence>
<dbReference type="GO" id="GO:0007266">
    <property type="term" value="P:Rho protein signal transduction"/>
    <property type="evidence" value="ECO:0007669"/>
    <property type="project" value="InterPro"/>
</dbReference>
<dbReference type="InterPro" id="IPR024792">
    <property type="entry name" value="RhoGDI_dom_sf"/>
</dbReference>
<organism evidence="5 6">
    <name type="scientific">Canna indica</name>
    <name type="common">Indian-shot</name>
    <dbReference type="NCBI Taxonomy" id="4628"/>
    <lineage>
        <taxon>Eukaryota</taxon>
        <taxon>Viridiplantae</taxon>
        <taxon>Streptophyta</taxon>
        <taxon>Embryophyta</taxon>
        <taxon>Tracheophyta</taxon>
        <taxon>Spermatophyta</taxon>
        <taxon>Magnoliopsida</taxon>
        <taxon>Liliopsida</taxon>
        <taxon>Zingiberales</taxon>
        <taxon>Cannaceae</taxon>
        <taxon>Canna</taxon>
    </lineage>
</organism>
<accession>A0AAQ3KDE3</accession>
<evidence type="ECO:0000313" key="6">
    <source>
        <dbReference type="Proteomes" id="UP001327560"/>
    </source>
</evidence>
<dbReference type="FunFam" id="2.70.50.30:FF:000002">
    <property type="entry name" value="Rho GDP-dissociation inhibitor 1"/>
    <property type="match status" value="1"/>
</dbReference>
<dbReference type="GO" id="GO:0005829">
    <property type="term" value="C:cytosol"/>
    <property type="evidence" value="ECO:0007669"/>
    <property type="project" value="TreeGrafter"/>
</dbReference>
<evidence type="ECO:0000256" key="1">
    <source>
        <dbReference type="ARBA" id="ARBA00004496"/>
    </source>
</evidence>
<dbReference type="Gene3D" id="2.70.50.30">
    <property type="entry name" value="Coagulation Factor XIII, subunit A, domain 1"/>
    <property type="match status" value="1"/>
</dbReference>
<dbReference type="SUPFAM" id="SSF81296">
    <property type="entry name" value="E set domains"/>
    <property type="match status" value="1"/>
</dbReference>
<dbReference type="EMBL" id="CP136893">
    <property type="protein sequence ID" value="WOL04412.1"/>
    <property type="molecule type" value="Genomic_DNA"/>
</dbReference>